<proteinExistence type="predicted"/>
<dbReference type="GeneID" id="39587597"/>
<dbReference type="RefSeq" id="XP_028472648.1">
    <property type="nucleotide sequence ID" value="XM_028618760.1"/>
</dbReference>
<dbReference type="SUPFAM" id="SSF103473">
    <property type="entry name" value="MFS general substrate transporter"/>
    <property type="match status" value="1"/>
</dbReference>
<reference evidence="1 2" key="1">
    <citation type="submission" date="2018-11" db="EMBL/GenBank/DDBJ databases">
        <title>Genome sequence of Apiotrichum porosum DSM 27194.</title>
        <authorList>
            <person name="Aliyu H."/>
            <person name="Gorte O."/>
            <person name="Ochsenreither K."/>
        </authorList>
    </citation>
    <scope>NUCLEOTIDE SEQUENCE [LARGE SCALE GENOMIC DNA]</scope>
    <source>
        <strain evidence="1 2">DSM 27194</strain>
    </source>
</reference>
<organism evidence="1 2">
    <name type="scientific">Apiotrichum porosum</name>
    <dbReference type="NCBI Taxonomy" id="105984"/>
    <lineage>
        <taxon>Eukaryota</taxon>
        <taxon>Fungi</taxon>
        <taxon>Dikarya</taxon>
        <taxon>Basidiomycota</taxon>
        <taxon>Agaricomycotina</taxon>
        <taxon>Tremellomycetes</taxon>
        <taxon>Trichosporonales</taxon>
        <taxon>Trichosporonaceae</taxon>
        <taxon>Apiotrichum</taxon>
    </lineage>
</organism>
<dbReference type="OrthoDB" id="2213137at2759"/>
<name>A0A427XF11_9TREE</name>
<comment type="caution">
    <text evidence="1">The sequence shown here is derived from an EMBL/GenBank/DDBJ whole genome shotgun (WGS) entry which is preliminary data.</text>
</comment>
<dbReference type="AlphaFoldDB" id="A0A427XF11"/>
<evidence type="ECO:0000313" key="1">
    <source>
        <dbReference type="EMBL" id="RSH77501.1"/>
    </source>
</evidence>
<evidence type="ECO:0000313" key="2">
    <source>
        <dbReference type="Proteomes" id="UP000279236"/>
    </source>
</evidence>
<sequence>MISLGIGFFAINAASLVFIRRRIPLAPAVSHRRPKIAWSHLRSWVFACGFTTLLLSSMGNFTPTLWIPTFADNVGATKPGGVALVSIMNGKSTTFPVID</sequence>
<accession>A0A427XF11</accession>
<gene>
    <name evidence="1" type="ORF">EHS24_003054</name>
</gene>
<dbReference type="InterPro" id="IPR036259">
    <property type="entry name" value="MFS_trans_sf"/>
</dbReference>
<keyword evidence="2" id="KW-1185">Reference proteome</keyword>
<dbReference type="EMBL" id="RSCE01000015">
    <property type="protein sequence ID" value="RSH77501.1"/>
    <property type="molecule type" value="Genomic_DNA"/>
</dbReference>
<dbReference type="Proteomes" id="UP000279236">
    <property type="component" value="Unassembled WGS sequence"/>
</dbReference>
<protein>
    <submittedName>
        <fullName evidence="1">Uncharacterized protein</fullName>
    </submittedName>
</protein>